<dbReference type="EMBL" id="OBDO01000001">
    <property type="protein sequence ID" value="SNX94414.1"/>
    <property type="molecule type" value="Genomic_DNA"/>
</dbReference>
<keyword evidence="2" id="KW-1185">Reference proteome</keyword>
<dbReference type="AlphaFoldDB" id="A0A285E873"/>
<protein>
    <submittedName>
        <fullName evidence="1">Uncharacterized protein</fullName>
    </submittedName>
</protein>
<evidence type="ECO:0000313" key="2">
    <source>
        <dbReference type="Proteomes" id="UP000219514"/>
    </source>
</evidence>
<organism evidence="1 2">
    <name type="scientific">Geodermatophilus sabuli</name>
    <dbReference type="NCBI Taxonomy" id="1564158"/>
    <lineage>
        <taxon>Bacteria</taxon>
        <taxon>Bacillati</taxon>
        <taxon>Actinomycetota</taxon>
        <taxon>Actinomycetes</taxon>
        <taxon>Geodermatophilales</taxon>
        <taxon>Geodermatophilaceae</taxon>
        <taxon>Geodermatophilus</taxon>
    </lineage>
</organism>
<reference evidence="1 2" key="1">
    <citation type="submission" date="2017-09" db="EMBL/GenBank/DDBJ databases">
        <authorList>
            <person name="Ehlers B."/>
            <person name="Leendertz F.H."/>
        </authorList>
    </citation>
    <scope>NUCLEOTIDE SEQUENCE [LARGE SCALE GENOMIC DNA]</scope>
    <source>
        <strain evidence="1 2">DSM 46844</strain>
    </source>
</reference>
<name>A0A285E873_9ACTN</name>
<gene>
    <name evidence="1" type="ORF">SAMN06893097_101206</name>
</gene>
<dbReference type="RefSeq" id="WP_172442225.1">
    <property type="nucleotide sequence ID" value="NZ_JACHXB010000001.1"/>
</dbReference>
<dbReference type="Proteomes" id="UP000219514">
    <property type="component" value="Unassembled WGS sequence"/>
</dbReference>
<accession>A0A285E873</accession>
<sequence length="52" mass="5666">MLSRFGVASIFFSQSSSTYSAPGSASADRSGRVRWISAMSVSPKNGSRWYFP</sequence>
<proteinExistence type="predicted"/>
<evidence type="ECO:0000313" key="1">
    <source>
        <dbReference type="EMBL" id="SNX94414.1"/>
    </source>
</evidence>